<keyword evidence="3" id="KW-1185">Reference proteome</keyword>
<dbReference type="Pfam" id="PF01965">
    <property type="entry name" value="DJ-1_PfpI"/>
    <property type="match status" value="1"/>
</dbReference>
<dbReference type="Proteomes" id="UP001500305">
    <property type="component" value="Unassembled WGS sequence"/>
</dbReference>
<dbReference type="SUPFAM" id="SSF52317">
    <property type="entry name" value="Class I glutamine amidotransferase-like"/>
    <property type="match status" value="1"/>
</dbReference>
<dbReference type="InterPro" id="IPR002818">
    <property type="entry name" value="DJ-1/PfpI"/>
</dbReference>
<name>A0ABN3EB50_9ACTN</name>
<dbReference type="PANTHER" id="PTHR43130:SF2">
    <property type="entry name" value="DJ-1_PFPI DOMAIN-CONTAINING PROTEIN"/>
    <property type="match status" value="1"/>
</dbReference>
<evidence type="ECO:0000313" key="3">
    <source>
        <dbReference type="Proteomes" id="UP001500305"/>
    </source>
</evidence>
<evidence type="ECO:0000313" key="2">
    <source>
        <dbReference type="EMBL" id="GAA2253537.1"/>
    </source>
</evidence>
<dbReference type="EMBL" id="BAAATR010000018">
    <property type="protein sequence ID" value="GAA2253537.1"/>
    <property type="molecule type" value="Genomic_DNA"/>
</dbReference>
<reference evidence="2 3" key="1">
    <citation type="journal article" date="2019" name="Int. J. Syst. Evol. Microbiol.">
        <title>The Global Catalogue of Microorganisms (GCM) 10K type strain sequencing project: providing services to taxonomists for standard genome sequencing and annotation.</title>
        <authorList>
            <consortium name="The Broad Institute Genomics Platform"/>
            <consortium name="The Broad Institute Genome Sequencing Center for Infectious Disease"/>
            <person name="Wu L."/>
            <person name="Ma J."/>
        </authorList>
    </citation>
    <scope>NUCLEOTIDE SEQUENCE [LARGE SCALE GENOMIC DNA]</scope>
    <source>
        <strain evidence="2 3">JCM 7356</strain>
    </source>
</reference>
<protein>
    <submittedName>
        <fullName evidence="2">DJ-1/PfpI family protein</fullName>
    </submittedName>
</protein>
<dbReference type="Gene3D" id="3.40.50.880">
    <property type="match status" value="1"/>
</dbReference>
<dbReference type="CDD" id="cd03139">
    <property type="entry name" value="GATase1_PfpI_2"/>
    <property type="match status" value="1"/>
</dbReference>
<gene>
    <name evidence="2" type="ORF">GCM10010430_41610</name>
</gene>
<proteinExistence type="predicted"/>
<accession>A0ABN3EB50</accession>
<organism evidence="2 3">
    <name type="scientific">Kitasatospora cystarginea</name>
    <dbReference type="NCBI Taxonomy" id="58350"/>
    <lineage>
        <taxon>Bacteria</taxon>
        <taxon>Bacillati</taxon>
        <taxon>Actinomycetota</taxon>
        <taxon>Actinomycetes</taxon>
        <taxon>Kitasatosporales</taxon>
        <taxon>Streptomycetaceae</taxon>
        <taxon>Kitasatospora</taxon>
    </lineage>
</organism>
<comment type="caution">
    <text evidence="2">The sequence shown here is derived from an EMBL/GenBank/DDBJ whole genome shotgun (WGS) entry which is preliminary data.</text>
</comment>
<dbReference type="InterPro" id="IPR052158">
    <property type="entry name" value="INH-QAR"/>
</dbReference>
<dbReference type="PANTHER" id="PTHR43130">
    <property type="entry name" value="ARAC-FAMILY TRANSCRIPTIONAL REGULATOR"/>
    <property type="match status" value="1"/>
</dbReference>
<dbReference type="RefSeq" id="WP_344637954.1">
    <property type="nucleotide sequence ID" value="NZ_BAAATR010000018.1"/>
</dbReference>
<sequence>MTTITETAQPARTVAFVAYPGITVLDLVGPLQVCAALADTVPGIRTVVLGERIESMGTDTPLSVLPSHTFDEVPDPDVLVVPGGLVPTLAAMADETLLARLRRAASGASVVGSVCTGSLLLAAAGLLEGRKATTHWLFRDLLVPFGATPVADRWVEDGRYVTAAGVAAGIDMALHLAGRLAGEDAARQVQLLIEYDPQPPFGGIDWAATDTASYAPFGKQVLTEALAGHPELLARLGGGPFLRK</sequence>
<evidence type="ECO:0000259" key="1">
    <source>
        <dbReference type="Pfam" id="PF01965"/>
    </source>
</evidence>
<feature type="domain" description="DJ-1/PfpI" evidence="1">
    <location>
        <begin position="13"/>
        <end position="176"/>
    </location>
</feature>
<dbReference type="InterPro" id="IPR029062">
    <property type="entry name" value="Class_I_gatase-like"/>
</dbReference>